<sequence length="238" mass="26539">MENRSQETGASKAPAEARLKLAATAMASNMKLHATKNGGEKGSTTTVDQETAKKIIEQWPATSKMAAQNTMDFYGPPNEATPSKLIWYKNGPWKRTIAYRDEVPHDFPEPHTDVLEQFIDYHVPADKVGLVAQLEGSIVIDRTKGEVSVHCDNEGANTLSLNMMHEIVTGKRTPQEAREFIAKEIVEYIMGRPAPYAEKFQFELPQGEQWDTDETIVHDVALDQALSKVKQTLGLDKN</sequence>
<keyword evidence="2" id="KW-1185">Reference proteome</keyword>
<dbReference type="OrthoDB" id="1350443at2"/>
<dbReference type="AlphaFoldDB" id="A0A3D8GS66"/>
<organism evidence="1 2">
    <name type="scientific">Neobacillus piezotolerans</name>
    <dbReference type="NCBI Taxonomy" id="2259171"/>
    <lineage>
        <taxon>Bacteria</taxon>
        <taxon>Bacillati</taxon>
        <taxon>Bacillota</taxon>
        <taxon>Bacilli</taxon>
        <taxon>Bacillales</taxon>
        <taxon>Bacillaceae</taxon>
        <taxon>Neobacillus</taxon>
    </lineage>
</organism>
<dbReference type="Proteomes" id="UP000257144">
    <property type="component" value="Unassembled WGS sequence"/>
</dbReference>
<evidence type="ECO:0000313" key="1">
    <source>
        <dbReference type="EMBL" id="RDU37059.1"/>
    </source>
</evidence>
<comment type="caution">
    <text evidence="1">The sequence shown here is derived from an EMBL/GenBank/DDBJ whole genome shotgun (WGS) entry which is preliminary data.</text>
</comment>
<dbReference type="RefSeq" id="WP_115451887.1">
    <property type="nucleotide sequence ID" value="NZ_QNQT01000003.1"/>
</dbReference>
<gene>
    <name evidence="1" type="ORF">DRW41_10255</name>
</gene>
<accession>A0A3D8GS66</accession>
<proteinExistence type="predicted"/>
<reference evidence="1 2" key="1">
    <citation type="submission" date="2018-07" db="EMBL/GenBank/DDBJ databases">
        <title>Bacillus sp. YLB-04 draft genome sequence.</title>
        <authorList>
            <person name="Yu L."/>
            <person name="Tang X."/>
        </authorList>
    </citation>
    <scope>NUCLEOTIDE SEQUENCE [LARGE SCALE GENOMIC DNA]</scope>
    <source>
        <strain evidence="1 2">YLB-04</strain>
    </source>
</reference>
<evidence type="ECO:0000313" key="2">
    <source>
        <dbReference type="Proteomes" id="UP000257144"/>
    </source>
</evidence>
<name>A0A3D8GS66_9BACI</name>
<dbReference type="EMBL" id="QNQT01000003">
    <property type="protein sequence ID" value="RDU37059.1"/>
    <property type="molecule type" value="Genomic_DNA"/>
</dbReference>
<protein>
    <submittedName>
        <fullName evidence="1">Uncharacterized protein</fullName>
    </submittedName>
</protein>